<evidence type="ECO:0000313" key="1">
    <source>
        <dbReference type="EMBL" id="SDU77134.1"/>
    </source>
</evidence>
<dbReference type="EMBL" id="LT629791">
    <property type="protein sequence ID" value="SDU77134.1"/>
    <property type="molecule type" value="Genomic_DNA"/>
</dbReference>
<reference evidence="2" key="1">
    <citation type="submission" date="2016-10" db="EMBL/GenBank/DDBJ databases">
        <authorList>
            <person name="Varghese N."/>
            <person name="Submissions S."/>
        </authorList>
    </citation>
    <scope>NUCLEOTIDE SEQUENCE [LARGE SCALE GENOMIC DNA]</scope>
    <source>
        <strain evidence="2">DSM 45079</strain>
    </source>
</reference>
<protein>
    <recommendedName>
        <fullName evidence="3">Lipoprotein</fullName>
    </recommendedName>
</protein>
<dbReference type="PROSITE" id="PS51257">
    <property type="entry name" value="PROKAR_LIPOPROTEIN"/>
    <property type="match status" value="1"/>
</dbReference>
<gene>
    <name evidence="1" type="ORF">SAMN04488563_5430</name>
</gene>
<proteinExistence type="predicted"/>
<dbReference type="AlphaFoldDB" id="A0A1H2L8H4"/>
<keyword evidence="2" id="KW-1185">Reference proteome</keyword>
<name>A0A1H2L8H4_9ACTN</name>
<dbReference type="OrthoDB" id="3698073at2"/>
<accession>A0A1H2L8H4</accession>
<evidence type="ECO:0000313" key="2">
    <source>
        <dbReference type="Proteomes" id="UP000182977"/>
    </source>
</evidence>
<evidence type="ECO:0008006" key="3">
    <source>
        <dbReference type="Google" id="ProtNLM"/>
    </source>
</evidence>
<sequence>MEMSSRPQRLCFRCTGAALAVQVLYGCVVTVTAIAGQQCDNGHEQIRAPLILSRP</sequence>
<organism evidence="1 2">
    <name type="scientific">Jiangella alkaliphila</name>
    <dbReference type="NCBI Taxonomy" id="419479"/>
    <lineage>
        <taxon>Bacteria</taxon>
        <taxon>Bacillati</taxon>
        <taxon>Actinomycetota</taxon>
        <taxon>Actinomycetes</taxon>
        <taxon>Jiangellales</taxon>
        <taxon>Jiangellaceae</taxon>
        <taxon>Jiangella</taxon>
    </lineage>
</organism>
<dbReference type="Proteomes" id="UP000182977">
    <property type="component" value="Chromosome I"/>
</dbReference>
<dbReference type="RefSeq" id="WP_157524319.1">
    <property type="nucleotide sequence ID" value="NZ_LBMC01000052.1"/>
</dbReference>